<accession>A0A976NY44</accession>
<evidence type="ECO:0000313" key="2">
    <source>
        <dbReference type="EMBL" id="TDH72248.1"/>
    </source>
</evidence>
<protein>
    <recommendedName>
        <fullName evidence="4">RxLR effector protein</fullName>
    </recommendedName>
</protein>
<evidence type="ECO:0000313" key="3">
    <source>
        <dbReference type="Proteomes" id="UP000294530"/>
    </source>
</evidence>
<proteinExistence type="predicted"/>
<keyword evidence="3" id="KW-1185">Reference proteome</keyword>
<dbReference type="KEGG" id="blac:94347037"/>
<reference evidence="2 3" key="1">
    <citation type="journal article" date="2021" name="Genome Biol.">
        <title>AFLAP: assembly-free linkage analysis pipeline using k-mers from genome sequencing data.</title>
        <authorList>
            <person name="Fletcher K."/>
            <person name="Zhang L."/>
            <person name="Gil J."/>
            <person name="Han R."/>
            <person name="Cavanaugh K."/>
            <person name="Michelmore R."/>
        </authorList>
    </citation>
    <scope>NUCLEOTIDE SEQUENCE [LARGE SCALE GENOMIC DNA]</scope>
    <source>
        <strain evidence="2 3">SF5</strain>
    </source>
</reference>
<evidence type="ECO:0000256" key="1">
    <source>
        <dbReference type="SAM" id="SignalP"/>
    </source>
</evidence>
<dbReference type="Proteomes" id="UP000294530">
    <property type="component" value="Unassembled WGS sequence"/>
</dbReference>
<comment type="caution">
    <text evidence="2">The sequence shown here is derived from an EMBL/GenBank/DDBJ whole genome shotgun (WGS) entry which is preliminary data.</text>
</comment>
<dbReference type="AlphaFoldDB" id="A0A976NY44"/>
<feature type="chain" id="PRO_5037653719" description="RxLR effector protein" evidence="1">
    <location>
        <begin position="20"/>
        <end position="170"/>
    </location>
</feature>
<feature type="signal peptide" evidence="1">
    <location>
        <begin position="1"/>
        <end position="19"/>
    </location>
</feature>
<gene>
    <name evidence="2" type="ORF">CCR75_003269</name>
</gene>
<evidence type="ECO:0008006" key="4">
    <source>
        <dbReference type="Google" id="ProtNLM"/>
    </source>
</evidence>
<dbReference type="GeneID" id="94347037"/>
<sequence length="170" mass="19499">MHLRLVVAVATFLPCVTSASPMASELNATHLVTNGEAAPRLRGRTTNEDTENRSFFWTTTTEKLRRTLKDRMTIVGKLNKKPDQFSKYSKALKRGDSKIEKLYQKHKRELDKLQKIIQDKRTMKENLSVTLRDPKIDRVLRLKTAAAEDKLTEEISRLMNRKADMEAGLA</sequence>
<dbReference type="EMBL" id="SHOA02000038">
    <property type="protein sequence ID" value="TDH72248.1"/>
    <property type="molecule type" value="Genomic_DNA"/>
</dbReference>
<organism evidence="2 3">
    <name type="scientific">Bremia lactucae</name>
    <name type="common">Lettuce downy mildew</name>
    <dbReference type="NCBI Taxonomy" id="4779"/>
    <lineage>
        <taxon>Eukaryota</taxon>
        <taxon>Sar</taxon>
        <taxon>Stramenopiles</taxon>
        <taxon>Oomycota</taxon>
        <taxon>Peronosporomycetes</taxon>
        <taxon>Peronosporales</taxon>
        <taxon>Peronosporaceae</taxon>
        <taxon>Bremia</taxon>
    </lineage>
</organism>
<dbReference type="RefSeq" id="XP_067821747.1">
    <property type="nucleotide sequence ID" value="XM_067961366.1"/>
</dbReference>
<keyword evidence="1" id="KW-0732">Signal</keyword>
<name>A0A976NY44_BRELC</name>